<feature type="region of interest" description="Disordered" evidence="1">
    <location>
        <begin position="1"/>
        <end position="21"/>
    </location>
</feature>
<gene>
    <name evidence="2" type="ORF">VXC91_45205</name>
</gene>
<dbReference type="EMBL" id="JAYWVC010000526">
    <property type="protein sequence ID" value="MED7828840.1"/>
    <property type="molecule type" value="Genomic_DNA"/>
</dbReference>
<accession>A0ABU7FXY3</accession>
<sequence length="481" mass="52559">MTDTPRTPPTTAHHERPFISHPGRWEKERARAERTGHIPDSTCAASCEPVLVHERTRWGWLAWTVPGDGSLPEIPHKIGVLTPAATRLQRLALRWLTRRPTRRIALGSIPASLRLSVAAVALISLLVGLYATCHGIPVGVALPAMVLPPLLVEHLLDLLDVRAREHVRVVEGDGACRYLQRLAALHADLLQAEASSDRSELRRSAALGQHLLWDAVGLLQTRDTRAASADLIARERLMLQLAHQAAQILNATAEDGTADANHAATQGRPLGPYPPAARPTTNPTSRHTPTPVQKGTFPMTRPESNPAITAPDVYFLFAHEPYYPASAQEINTTVVAAASLLHPRARQPDGARIHDLLTRGRRPGEIVPLSTLTHELDGGARWPEIGEWEAVTEDLLQLIRDRDCDALNLCLPDIARALVCAGPRSEIRAVDPKSRRHRAYRPADRVEVLVEVSRQLAWAAAGSPLWPGDGLLPPLNSADKS</sequence>
<proteinExistence type="predicted"/>
<name>A0ABU7FXY3_9ACTN</name>
<evidence type="ECO:0000313" key="3">
    <source>
        <dbReference type="Proteomes" id="UP001333996"/>
    </source>
</evidence>
<evidence type="ECO:0000256" key="1">
    <source>
        <dbReference type="SAM" id="MobiDB-lite"/>
    </source>
</evidence>
<keyword evidence="3" id="KW-1185">Reference proteome</keyword>
<feature type="compositionally biased region" description="Polar residues" evidence="1">
    <location>
        <begin position="279"/>
        <end position="293"/>
    </location>
</feature>
<evidence type="ECO:0000313" key="2">
    <source>
        <dbReference type="EMBL" id="MED7828840.1"/>
    </source>
</evidence>
<comment type="caution">
    <text evidence="2">The sequence shown here is derived from an EMBL/GenBank/DDBJ whole genome shotgun (WGS) entry which is preliminary data.</text>
</comment>
<dbReference type="Proteomes" id="UP001333996">
    <property type="component" value="Unassembled WGS sequence"/>
</dbReference>
<dbReference type="RefSeq" id="WP_329513147.1">
    <property type="nucleotide sequence ID" value="NZ_BAAAYZ010000208.1"/>
</dbReference>
<feature type="region of interest" description="Disordered" evidence="1">
    <location>
        <begin position="257"/>
        <end position="305"/>
    </location>
</feature>
<organism evidence="2 3">
    <name type="scientific">Streptomyces chiangmaiensis</name>
    <dbReference type="NCBI Taxonomy" id="766497"/>
    <lineage>
        <taxon>Bacteria</taxon>
        <taxon>Bacillati</taxon>
        <taxon>Actinomycetota</taxon>
        <taxon>Actinomycetes</taxon>
        <taxon>Kitasatosporales</taxon>
        <taxon>Streptomycetaceae</taxon>
        <taxon>Streptomyces</taxon>
    </lineage>
</organism>
<feature type="compositionally biased region" description="Basic and acidic residues" evidence="1">
    <location>
        <begin position="12"/>
        <end position="21"/>
    </location>
</feature>
<reference evidence="2" key="1">
    <citation type="submission" date="2024-01" db="EMBL/GenBank/DDBJ databases">
        <title>First draft genome sequence data of TA4-1, the type strain of Gram-positive actinobacterium Streptomyces chiangmaiensis.</title>
        <authorList>
            <person name="Yasawong M."/>
            <person name="Nantapong N."/>
        </authorList>
    </citation>
    <scope>NUCLEOTIDE SEQUENCE</scope>
    <source>
        <strain evidence="2">TA4-1</strain>
    </source>
</reference>
<protein>
    <submittedName>
        <fullName evidence="2">Uncharacterized protein</fullName>
    </submittedName>
</protein>